<evidence type="ECO:0000256" key="1">
    <source>
        <dbReference type="ARBA" id="ARBA00022737"/>
    </source>
</evidence>
<feature type="region of interest" description="Disordered" evidence="4">
    <location>
        <begin position="914"/>
        <end position="935"/>
    </location>
</feature>
<dbReference type="SMART" id="SM00248">
    <property type="entry name" value="ANK"/>
    <property type="match status" value="1"/>
</dbReference>
<feature type="region of interest" description="Disordered" evidence="4">
    <location>
        <begin position="864"/>
        <end position="886"/>
    </location>
</feature>
<dbReference type="PROSITE" id="PS50297">
    <property type="entry name" value="ANK_REP_REGION"/>
    <property type="match status" value="1"/>
</dbReference>
<dbReference type="InterPro" id="IPR002110">
    <property type="entry name" value="Ankyrin_rpt"/>
</dbReference>
<dbReference type="Pfam" id="PF12796">
    <property type="entry name" value="Ank_2"/>
    <property type="match status" value="1"/>
</dbReference>
<evidence type="ECO:0000256" key="3">
    <source>
        <dbReference type="PROSITE-ProRule" id="PRU00023"/>
    </source>
</evidence>
<dbReference type="AlphaFoldDB" id="A0AAV4JSY6"/>
<feature type="region of interest" description="Disordered" evidence="4">
    <location>
        <begin position="731"/>
        <end position="752"/>
    </location>
</feature>
<reference evidence="5 6" key="1">
    <citation type="journal article" date="2021" name="Elife">
        <title>Chloroplast acquisition without the gene transfer in kleptoplastic sea slugs, Plakobranchus ocellatus.</title>
        <authorList>
            <person name="Maeda T."/>
            <person name="Takahashi S."/>
            <person name="Yoshida T."/>
            <person name="Shimamura S."/>
            <person name="Takaki Y."/>
            <person name="Nagai Y."/>
            <person name="Toyoda A."/>
            <person name="Suzuki Y."/>
            <person name="Arimoto A."/>
            <person name="Ishii H."/>
            <person name="Satoh N."/>
            <person name="Nishiyama T."/>
            <person name="Hasebe M."/>
            <person name="Maruyama T."/>
            <person name="Minagawa J."/>
            <person name="Obokata J."/>
            <person name="Shigenobu S."/>
        </authorList>
    </citation>
    <scope>NUCLEOTIDE SEQUENCE [LARGE SCALE GENOMIC DNA]</scope>
</reference>
<dbReference type="PROSITE" id="PS50088">
    <property type="entry name" value="ANK_REPEAT"/>
    <property type="match status" value="1"/>
</dbReference>
<accession>A0AAV4JSY6</accession>
<evidence type="ECO:0000256" key="2">
    <source>
        <dbReference type="ARBA" id="ARBA00023043"/>
    </source>
</evidence>
<dbReference type="SUPFAM" id="SSF48403">
    <property type="entry name" value="Ankyrin repeat"/>
    <property type="match status" value="1"/>
</dbReference>
<dbReference type="PANTHER" id="PTHR24173">
    <property type="entry name" value="ANKYRIN REPEAT CONTAINING"/>
    <property type="match status" value="1"/>
</dbReference>
<dbReference type="GO" id="GO:0016301">
    <property type="term" value="F:kinase activity"/>
    <property type="evidence" value="ECO:0007669"/>
    <property type="project" value="UniProtKB-KW"/>
</dbReference>
<evidence type="ECO:0000256" key="4">
    <source>
        <dbReference type="SAM" id="MobiDB-lite"/>
    </source>
</evidence>
<comment type="caution">
    <text evidence="5">The sequence shown here is derived from an EMBL/GenBank/DDBJ whole genome shotgun (WGS) entry which is preliminary data.</text>
</comment>
<feature type="region of interest" description="Disordered" evidence="4">
    <location>
        <begin position="1"/>
        <end position="25"/>
    </location>
</feature>
<dbReference type="PANTHER" id="PTHR24173:SF74">
    <property type="entry name" value="ANKYRIN REPEAT DOMAIN-CONTAINING PROTEIN 16"/>
    <property type="match status" value="1"/>
</dbReference>
<evidence type="ECO:0000313" key="6">
    <source>
        <dbReference type="Proteomes" id="UP000762676"/>
    </source>
</evidence>
<evidence type="ECO:0000313" key="5">
    <source>
        <dbReference type="EMBL" id="GFS25819.1"/>
    </source>
</evidence>
<dbReference type="Gene3D" id="1.25.40.20">
    <property type="entry name" value="Ankyrin repeat-containing domain"/>
    <property type="match status" value="1"/>
</dbReference>
<keyword evidence="1" id="KW-0677">Repeat</keyword>
<keyword evidence="6" id="KW-1185">Reference proteome</keyword>
<gene>
    <name evidence="5" type="ORF">ElyMa_003451400</name>
</gene>
<name>A0AAV4JSY6_9GAST</name>
<feature type="repeat" description="ANK" evidence="3">
    <location>
        <begin position="61"/>
        <end position="93"/>
    </location>
</feature>
<feature type="compositionally biased region" description="Low complexity" evidence="4">
    <location>
        <begin position="732"/>
        <end position="752"/>
    </location>
</feature>
<keyword evidence="2 3" id="KW-0040">ANK repeat</keyword>
<keyword evidence="5" id="KW-0808">Transferase</keyword>
<feature type="compositionally biased region" description="Polar residues" evidence="4">
    <location>
        <begin position="872"/>
        <end position="882"/>
    </location>
</feature>
<dbReference type="EMBL" id="BMAT01007073">
    <property type="protein sequence ID" value="GFS25819.1"/>
    <property type="molecule type" value="Genomic_DNA"/>
</dbReference>
<proteinExistence type="predicted"/>
<protein>
    <submittedName>
        <fullName evidence="5">Ankyrin repeat and protein kinase domain-containing protein 1</fullName>
    </submittedName>
</protein>
<dbReference type="Proteomes" id="UP000762676">
    <property type="component" value="Unassembled WGS sequence"/>
</dbReference>
<dbReference type="InterPro" id="IPR036770">
    <property type="entry name" value="Ankyrin_rpt-contain_sf"/>
</dbReference>
<keyword evidence="5" id="KW-0418">Kinase</keyword>
<feature type="compositionally biased region" description="Polar residues" evidence="4">
    <location>
        <begin position="595"/>
        <end position="607"/>
    </location>
</feature>
<sequence length="960" mass="105487">MCVVSFPQGLNADLPKQESNPGPLHPKAKRLPLDYGTTSFSLCPSLLLLSHKADVNAQTRRGDTPLHLAAYRGFPSISRCLVEAGADLTLKNTKFMTPDIEASGQGHTAVARYLRAALEVVHPERDSSGKGRSDSLIYLDPPTFVSSECGEPDLESVRHLDENQQTHVQHGGRFVLPQSTQNAYSWQPQRGHPGVEMKAGEMVPESPSSPRQINPGDGSCTACSHCDKQPLKEQHLNVLGHEKCRNRSDSEKLLDLNVSSLGSKEYHRQAEQNDEIGDCNIGYTHCRFSSNQLQAQQHHQQQQNIFQHDNFYHHSHPPHQYNVHNPPLSNDFYQQHREVTRQKHIIKAPSNQRHQLKQLARDWNYDSQCSLPQHSFLPLRQQGQYELQSNKSINPQTLSQFFHNSNTMPNFSTASVKNGGTMNSNNVTALRPEILQYDNLFVEHQPVPMFSYDEMFIQCPVGLTGSTTTGSGDRQYTGTSSMSLNNNSRVHSLLLSENDGDKSFSCDGSSMDSTTFSSLSCLQLPSSKIKVLRSKSLNYTPDLSRNFSPNDKEVPRLVNAHSKMSCRRQKSVSNFVPSGPPPLCSESESLEVQHPSFSSSEPFNSGVISHRSAPSIPEAKRCAPSKRLSISASSSSSGVIDSSTGIYRSSLQTPENSGMGSENHVLDTQNEQVNSDETVPKQHCAHLCRRCSIDEDFLKCKTNKNRQAVDYCRRFSVTDISSVNSSANTLDNIGTNSISGSGNSNSTINSISSGSSAELRSVSRNHSYNESAYGSSDTSLVSSTGDSGAYAHSINSITDSATDLSCDKDSNALISLLDLPTLSSLDTNEASPKSLRKLQAGPNSFHLLPVTVARFNSLPTYLAADSHDGKATNKNTPLSRSSNNIDNKIKIDNTNPNNANNFSSLFSQLNDLSFSSPSEQRQGVSEPESSLFDTHKSMPPLMTCINIPINPYPSRTVPLT</sequence>
<organism evidence="5 6">
    <name type="scientific">Elysia marginata</name>
    <dbReference type="NCBI Taxonomy" id="1093978"/>
    <lineage>
        <taxon>Eukaryota</taxon>
        <taxon>Metazoa</taxon>
        <taxon>Spiralia</taxon>
        <taxon>Lophotrochozoa</taxon>
        <taxon>Mollusca</taxon>
        <taxon>Gastropoda</taxon>
        <taxon>Heterobranchia</taxon>
        <taxon>Euthyneura</taxon>
        <taxon>Panpulmonata</taxon>
        <taxon>Sacoglossa</taxon>
        <taxon>Placobranchoidea</taxon>
        <taxon>Plakobranchidae</taxon>
        <taxon>Elysia</taxon>
    </lineage>
</organism>
<feature type="compositionally biased region" description="Polar residues" evidence="4">
    <location>
        <begin position="917"/>
        <end position="932"/>
    </location>
</feature>
<feature type="region of interest" description="Disordered" evidence="4">
    <location>
        <begin position="595"/>
        <end position="621"/>
    </location>
</feature>